<dbReference type="HOGENOM" id="CLU_1825511_0_0_1"/>
<dbReference type="AlphaFoldDB" id="A0A0C2XSX0"/>
<feature type="region of interest" description="Disordered" evidence="1">
    <location>
        <begin position="47"/>
        <end position="66"/>
    </location>
</feature>
<organism evidence="2 3">
    <name type="scientific">Hebeloma cylindrosporum</name>
    <dbReference type="NCBI Taxonomy" id="76867"/>
    <lineage>
        <taxon>Eukaryota</taxon>
        <taxon>Fungi</taxon>
        <taxon>Dikarya</taxon>
        <taxon>Basidiomycota</taxon>
        <taxon>Agaricomycotina</taxon>
        <taxon>Agaricomycetes</taxon>
        <taxon>Agaricomycetidae</taxon>
        <taxon>Agaricales</taxon>
        <taxon>Agaricineae</taxon>
        <taxon>Hymenogastraceae</taxon>
        <taxon>Hebeloma</taxon>
    </lineage>
</organism>
<gene>
    <name evidence="2" type="ORF">M413DRAFT_168192</name>
</gene>
<reference evidence="2 3" key="1">
    <citation type="submission" date="2014-04" db="EMBL/GenBank/DDBJ databases">
        <authorList>
            <consortium name="DOE Joint Genome Institute"/>
            <person name="Kuo A."/>
            <person name="Gay G."/>
            <person name="Dore J."/>
            <person name="Kohler A."/>
            <person name="Nagy L.G."/>
            <person name="Floudas D."/>
            <person name="Copeland A."/>
            <person name="Barry K.W."/>
            <person name="Cichocki N."/>
            <person name="Veneault-Fourrey C."/>
            <person name="LaButti K."/>
            <person name="Lindquist E.A."/>
            <person name="Lipzen A."/>
            <person name="Lundell T."/>
            <person name="Morin E."/>
            <person name="Murat C."/>
            <person name="Sun H."/>
            <person name="Tunlid A."/>
            <person name="Henrissat B."/>
            <person name="Grigoriev I.V."/>
            <person name="Hibbett D.S."/>
            <person name="Martin F."/>
            <person name="Nordberg H.P."/>
            <person name="Cantor M.N."/>
            <person name="Hua S.X."/>
        </authorList>
    </citation>
    <scope>NUCLEOTIDE SEQUENCE [LARGE SCALE GENOMIC DNA]</scope>
    <source>
        <strain evidence="3">h7</strain>
    </source>
</reference>
<dbReference type="OrthoDB" id="3069324at2759"/>
<sequence length="141" mass="15720">MAKLLNALSLPISGIMTARFLLQLREWEHQATNGTEASHREGGFVINFKPGTEQDEDDENGGLDRGHRGMIHSEFGNDPVLEAKMRHGVNMDEGIDLGEVRTRRTSLAHPKLILKLTFSDHEPVIGQDDDCRLKNSNSDCV</sequence>
<evidence type="ECO:0000313" key="2">
    <source>
        <dbReference type="EMBL" id="KIM40793.1"/>
    </source>
</evidence>
<proteinExistence type="predicted"/>
<evidence type="ECO:0000256" key="1">
    <source>
        <dbReference type="SAM" id="MobiDB-lite"/>
    </source>
</evidence>
<keyword evidence="3" id="KW-1185">Reference proteome</keyword>
<dbReference type="Proteomes" id="UP000053424">
    <property type="component" value="Unassembled WGS sequence"/>
</dbReference>
<reference evidence="3" key="2">
    <citation type="submission" date="2015-01" db="EMBL/GenBank/DDBJ databases">
        <title>Evolutionary Origins and Diversification of the Mycorrhizal Mutualists.</title>
        <authorList>
            <consortium name="DOE Joint Genome Institute"/>
            <consortium name="Mycorrhizal Genomics Consortium"/>
            <person name="Kohler A."/>
            <person name="Kuo A."/>
            <person name="Nagy L.G."/>
            <person name="Floudas D."/>
            <person name="Copeland A."/>
            <person name="Barry K.W."/>
            <person name="Cichocki N."/>
            <person name="Veneault-Fourrey C."/>
            <person name="LaButti K."/>
            <person name="Lindquist E.A."/>
            <person name="Lipzen A."/>
            <person name="Lundell T."/>
            <person name="Morin E."/>
            <person name="Murat C."/>
            <person name="Riley R."/>
            <person name="Ohm R."/>
            <person name="Sun H."/>
            <person name="Tunlid A."/>
            <person name="Henrissat B."/>
            <person name="Grigoriev I.V."/>
            <person name="Hibbett D.S."/>
            <person name="Martin F."/>
        </authorList>
    </citation>
    <scope>NUCLEOTIDE SEQUENCE [LARGE SCALE GENOMIC DNA]</scope>
    <source>
        <strain evidence="3">h7</strain>
    </source>
</reference>
<name>A0A0C2XSX0_HEBCY</name>
<accession>A0A0C2XSX0</accession>
<evidence type="ECO:0000313" key="3">
    <source>
        <dbReference type="Proteomes" id="UP000053424"/>
    </source>
</evidence>
<dbReference type="EMBL" id="KN831782">
    <property type="protein sequence ID" value="KIM40793.1"/>
    <property type="molecule type" value="Genomic_DNA"/>
</dbReference>
<protein>
    <submittedName>
        <fullName evidence="2">Uncharacterized protein</fullName>
    </submittedName>
</protein>